<dbReference type="EMBL" id="FTOE01000002">
    <property type="protein sequence ID" value="SIS56194.1"/>
    <property type="molecule type" value="Genomic_DNA"/>
</dbReference>
<dbReference type="PROSITE" id="PS50110">
    <property type="entry name" value="RESPONSE_REGULATORY"/>
    <property type="match status" value="1"/>
</dbReference>
<keyword evidence="5" id="KW-1185">Reference proteome</keyword>
<dbReference type="InterPro" id="IPR052020">
    <property type="entry name" value="Cyclic_di-GMP/3'3'-cGAMP_PDE"/>
</dbReference>
<evidence type="ECO:0000313" key="4">
    <source>
        <dbReference type="EMBL" id="SIS56194.1"/>
    </source>
</evidence>
<dbReference type="PANTHER" id="PTHR45228:SF8">
    <property type="entry name" value="TWO-COMPONENT RESPONSE REGULATOR-RELATED"/>
    <property type="match status" value="1"/>
</dbReference>
<evidence type="ECO:0000259" key="2">
    <source>
        <dbReference type="PROSITE" id="PS50110"/>
    </source>
</evidence>
<accession>A0A1N7K419</accession>
<dbReference type="InterPro" id="IPR003607">
    <property type="entry name" value="HD/PDEase_dom"/>
</dbReference>
<dbReference type="GO" id="GO:0008081">
    <property type="term" value="F:phosphoric diester hydrolase activity"/>
    <property type="evidence" value="ECO:0007669"/>
    <property type="project" value="UniProtKB-ARBA"/>
</dbReference>
<protein>
    <submittedName>
        <fullName evidence="4">Response regulator c-di-GMP phosphodiesterase, RpfG family, contains REC and HD-GYP domains</fullName>
    </submittedName>
</protein>
<dbReference type="STRING" id="619304.SAMN05421760_102176"/>
<dbReference type="PROSITE" id="PS51832">
    <property type="entry name" value="HD_GYP"/>
    <property type="match status" value="1"/>
</dbReference>
<dbReference type="CDD" id="cd00077">
    <property type="entry name" value="HDc"/>
    <property type="match status" value="1"/>
</dbReference>
<dbReference type="RefSeq" id="WP_054342291.1">
    <property type="nucleotide sequence ID" value="NZ_FTOE01000002.1"/>
</dbReference>
<evidence type="ECO:0000313" key="5">
    <source>
        <dbReference type="Proteomes" id="UP000185999"/>
    </source>
</evidence>
<reference evidence="5" key="1">
    <citation type="submission" date="2017-01" db="EMBL/GenBank/DDBJ databases">
        <authorList>
            <person name="Varghese N."/>
            <person name="Submissions S."/>
        </authorList>
    </citation>
    <scope>NUCLEOTIDE SEQUENCE [LARGE SCALE GENOMIC DNA]</scope>
    <source>
        <strain evidence="5">DSM 22306</strain>
    </source>
</reference>
<proteinExistence type="predicted"/>
<feature type="domain" description="Response regulatory" evidence="2">
    <location>
        <begin position="21"/>
        <end position="136"/>
    </location>
</feature>
<dbReference type="Pfam" id="PF00072">
    <property type="entry name" value="Response_reg"/>
    <property type="match status" value="1"/>
</dbReference>
<dbReference type="InterPro" id="IPR011006">
    <property type="entry name" value="CheY-like_superfamily"/>
</dbReference>
<feature type="domain" description="HD-GYP" evidence="3">
    <location>
        <begin position="191"/>
        <end position="387"/>
    </location>
</feature>
<evidence type="ECO:0000259" key="3">
    <source>
        <dbReference type="PROSITE" id="PS51832"/>
    </source>
</evidence>
<dbReference type="InterPro" id="IPR001789">
    <property type="entry name" value="Sig_transdc_resp-reg_receiver"/>
</dbReference>
<dbReference type="Gene3D" id="1.10.3210.10">
    <property type="entry name" value="Hypothetical protein af1432"/>
    <property type="match status" value="1"/>
</dbReference>
<sequence length="448" mass="50589">MTNHAEINTGTHPEIPFVPCKILCVDDEPSVLSALKRLLRTTTYEVFIEGSGQGALTLMQEHRIDLVISDMRMPGMSGVEYLSEVAALYPDTIRILLTGYSDMESTIAAVNHGKIHHYIQKPWNNQEVLITIEQALEHKLLADENIRLSQEVEKQNDELIHVNLQLESRVQQRTLQIRETMRALEEQNTINKENNRDVLKVFYNLLSMNENLGGIHAMKIGELCTLIGMRLGYGKHELQQLKLAGLLHELGLLCMDSSLSKTPFFALGVAQKKLYRTHPLHAYAAMAPVARLSLAASIILHQYEQINGCGTPDKLQGEQIPEGSRILMIARDYMALTQAKLMPIRLARQCALDYVNHRTGSHYDEKIVSILPLVLPQFESDSIARNEKKIACSQLKPNMVLSRDVINSKEILLADEGHKLTKESIASLCDFENSDEQILKIYVLEKQH</sequence>
<feature type="modified residue" description="4-aspartylphosphate" evidence="1">
    <location>
        <position position="70"/>
    </location>
</feature>
<dbReference type="SMART" id="SM00448">
    <property type="entry name" value="REC"/>
    <property type="match status" value="1"/>
</dbReference>
<dbReference type="GO" id="GO:0000160">
    <property type="term" value="P:phosphorelay signal transduction system"/>
    <property type="evidence" value="ECO:0007669"/>
    <property type="project" value="InterPro"/>
</dbReference>
<dbReference type="SUPFAM" id="SSF52172">
    <property type="entry name" value="CheY-like"/>
    <property type="match status" value="1"/>
</dbReference>
<dbReference type="InterPro" id="IPR037522">
    <property type="entry name" value="HD_GYP_dom"/>
</dbReference>
<dbReference type="PANTHER" id="PTHR45228">
    <property type="entry name" value="CYCLIC DI-GMP PHOSPHODIESTERASE TM_0186-RELATED"/>
    <property type="match status" value="1"/>
</dbReference>
<dbReference type="CDD" id="cd17569">
    <property type="entry name" value="REC_HupR-like"/>
    <property type="match status" value="1"/>
</dbReference>
<evidence type="ECO:0000256" key="1">
    <source>
        <dbReference type="PROSITE-ProRule" id="PRU00169"/>
    </source>
</evidence>
<dbReference type="Proteomes" id="UP000185999">
    <property type="component" value="Unassembled WGS sequence"/>
</dbReference>
<dbReference type="OrthoDB" id="9802066at2"/>
<name>A0A1N7K419_9GAMM</name>
<dbReference type="Gene3D" id="3.40.50.2300">
    <property type="match status" value="1"/>
</dbReference>
<gene>
    <name evidence="4" type="ORF">SAMN05421760_102176</name>
</gene>
<dbReference type="AlphaFoldDB" id="A0A1N7K419"/>
<dbReference type="Pfam" id="PF13487">
    <property type="entry name" value="HD_5"/>
    <property type="match status" value="1"/>
</dbReference>
<organism evidence="4 5">
    <name type="scientific">Neptunomonas antarctica</name>
    <dbReference type="NCBI Taxonomy" id="619304"/>
    <lineage>
        <taxon>Bacteria</taxon>
        <taxon>Pseudomonadati</taxon>
        <taxon>Pseudomonadota</taxon>
        <taxon>Gammaproteobacteria</taxon>
        <taxon>Oceanospirillales</taxon>
        <taxon>Oceanospirillaceae</taxon>
        <taxon>Neptunomonas</taxon>
    </lineage>
</organism>
<keyword evidence="1" id="KW-0597">Phosphoprotein</keyword>